<dbReference type="HOGENOM" id="CLU_1621543_0_0_1"/>
<reference evidence="1" key="2">
    <citation type="submission" date="2013-04" db="UniProtKB">
        <authorList>
            <consortium name="EnsemblPlants"/>
        </authorList>
    </citation>
    <scope>IDENTIFICATION</scope>
</reference>
<name>J3N7F4_ORYBR</name>
<keyword evidence="2" id="KW-1185">Reference proteome</keyword>
<accession>J3N7F4</accession>
<reference evidence="1" key="1">
    <citation type="journal article" date="2013" name="Nat. Commun.">
        <title>Whole-genome sequencing of Oryza brachyantha reveals mechanisms underlying Oryza genome evolution.</title>
        <authorList>
            <person name="Chen J."/>
            <person name="Huang Q."/>
            <person name="Gao D."/>
            <person name="Wang J."/>
            <person name="Lang Y."/>
            <person name="Liu T."/>
            <person name="Li B."/>
            <person name="Bai Z."/>
            <person name="Luis Goicoechea J."/>
            <person name="Liang C."/>
            <person name="Chen C."/>
            <person name="Zhang W."/>
            <person name="Sun S."/>
            <person name="Liao Y."/>
            <person name="Zhang X."/>
            <person name="Yang L."/>
            <person name="Song C."/>
            <person name="Wang M."/>
            <person name="Shi J."/>
            <person name="Liu G."/>
            <person name="Liu J."/>
            <person name="Zhou H."/>
            <person name="Zhou W."/>
            <person name="Yu Q."/>
            <person name="An N."/>
            <person name="Chen Y."/>
            <person name="Cai Q."/>
            <person name="Wang B."/>
            <person name="Liu B."/>
            <person name="Min J."/>
            <person name="Huang Y."/>
            <person name="Wu H."/>
            <person name="Li Z."/>
            <person name="Zhang Y."/>
            <person name="Yin Y."/>
            <person name="Song W."/>
            <person name="Jiang J."/>
            <person name="Jackson S.A."/>
            <person name="Wing R.A."/>
            <person name="Wang J."/>
            <person name="Chen M."/>
        </authorList>
    </citation>
    <scope>NUCLEOTIDE SEQUENCE [LARGE SCALE GENOMIC DNA]</scope>
    <source>
        <strain evidence="1">cv. IRGC 101232</strain>
    </source>
</reference>
<proteinExistence type="predicted"/>
<dbReference type="Proteomes" id="UP000006038">
    <property type="component" value="Chromosome 11"/>
</dbReference>
<evidence type="ECO:0000313" key="2">
    <source>
        <dbReference type="Proteomes" id="UP000006038"/>
    </source>
</evidence>
<protein>
    <submittedName>
        <fullName evidence="1">Uncharacterized protein</fullName>
    </submittedName>
</protein>
<evidence type="ECO:0000313" key="1">
    <source>
        <dbReference type="EnsemblPlants" id="OB11G17400.1"/>
    </source>
</evidence>
<organism evidence="1">
    <name type="scientific">Oryza brachyantha</name>
    <name type="common">malo sina</name>
    <dbReference type="NCBI Taxonomy" id="4533"/>
    <lineage>
        <taxon>Eukaryota</taxon>
        <taxon>Viridiplantae</taxon>
        <taxon>Streptophyta</taxon>
        <taxon>Embryophyta</taxon>
        <taxon>Tracheophyta</taxon>
        <taxon>Spermatophyta</taxon>
        <taxon>Magnoliopsida</taxon>
        <taxon>Liliopsida</taxon>
        <taxon>Poales</taxon>
        <taxon>Poaceae</taxon>
        <taxon>BOP clade</taxon>
        <taxon>Oryzoideae</taxon>
        <taxon>Oryzeae</taxon>
        <taxon>Oryzinae</taxon>
        <taxon>Oryza</taxon>
    </lineage>
</organism>
<dbReference type="AlphaFoldDB" id="J3N7F4"/>
<dbReference type="EnsemblPlants" id="OB11G17400.1">
    <property type="protein sequence ID" value="OB11G17400.1"/>
    <property type="gene ID" value="OB11G17400"/>
</dbReference>
<sequence>MSAKVKKIRFLDFQNECEVVLPRPRAVLDNPHKWQQPEAKRPNLMHCSLALAAEAYRELFNKNHEVLEEIRLDVVACMTLYSLEKPDLIRWLSAPILTGCKMSKGIAFSMPLTVTTISSSIDGHNGNGFGEVGGGSKDPTNETLLASHNLLSTLSATQLLARHH</sequence>
<dbReference type="Gramene" id="OB11G17400.1">
    <property type="protein sequence ID" value="OB11G17400.1"/>
    <property type="gene ID" value="OB11G17400"/>
</dbReference>